<accession>A0A1W1E8V6</accession>
<feature type="region of interest" description="Disordered" evidence="1">
    <location>
        <begin position="864"/>
        <end position="925"/>
    </location>
</feature>
<dbReference type="AlphaFoldDB" id="A0A1W1E8V6"/>
<feature type="transmembrane region" description="Helical" evidence="2">
    <location>
        <begin position="20"/>
        <end position="39"/>
    </location>
</feature>
<evidence type="ECO:0000256" key="1">
    <source>
        <dbReference type="SAM" id="MobiDB-lite"/>
    </source>
</evidence>
<reference evidence="4" key="1">
    <citation type="submission" date="2016-10" db="EMBL/GenBank/DDBJ databases">
        <authorList>
            <person name="de Groot N.N."/>
        </authorList>
    </citation>
    <scope>NUCLEOTIDE SEQUENCE</scope>
</reference>
<keyword evidence="2" id="KW-1133">Transmembrane helix</keyword>
<proteinExistence type="predicted"/>
<keyword evidence="2" id="KW-0472">Membrane</keyword>
<evidence type="ECO:0000313" key="4">
    <source>
        <dbReference type="EMBL" id="SFV90360.1"/>
    </source>
</evidence>
<name>A0A1W1E8V6_9ZZZZ</name>
<dbReference type="InterPro" id="IPR025263">
    <property type="entry name" value="YhdP_central"/>
</dbReference>
<feature type="domain" description="YhdP central" evidence="3">
    <location>
        <begin position="218"/>
        <end position="441"/>
    </location>
</feature>
<sequence length="925" mass="104639">MIKTTAMFSAHTIHVLHVAVRDFFIVLIVLLAAGFFWLIHGITFDKLTFGRYEIDGLYIKLDKKLTLNVAHVTIPKSKAKPSFTNVDKTFDRIKNLLTYFESIYLEKVDFDNNHFSIFYADDVLYMTSDDYEIAGNIECKGNKLVADVSVLHIKEYETTLSGKLSYDLKTHLLETGGSFETFGIKGNFRALKQGDMLVYALNSKPFGNLRPLIERIGMPKTIKSWVIDKVRAKQYRLVYLKGKVLIGKSGLKMGVAALKGKARFNDVNITFNEKVAPVHAEEMTLTYEKGNLYFALKHADYKGRSIEGSTVTIKHIIGSQTPMLTLDLHAQTPMDMEVHNILKAYGLYIPLWHSGVGDKVVVTLKIPLVKGKKKIKTTVDVILDEGQASIAGFPIYTKGGEIYVSQHKATLRHIKVAQPWFRGEINGKLDIKTKQADLILDVNRTQLGKKDAPILVMKKRKVPMKLDYQRGITIVLPTLQMKIVKSDKNIRFVLHNLKTIIPYLTSNYFRINGGNITIVTDDMKRFHFIGKLKKNLCFFYEKQHLCYTYIPISGEVNINTQKVVLEAFNKRLQFDSAKSIVKLHNINIDLKQLIEEQQFAKKRSPKSLLGKKTIVILGTNSELRYDRYRLVTDRYNIKVKPNGDISATGIKENDKVKFVKRGKHFFIQALRITDKMLHPLIHFSGLKEGRYSITKEGDPAKVMKGHILIEHGILSDFKAYSNMMAFINTLPALMTLNRPGFSSKGFKIEKGVIDYTMTPEKIVFDSIYLKGNTATVVGKGTIWLTDKKKININLAIRTVREFGKMVGKIPLLGYILMGDDNSMTVGLKIGGTLDDPKVDTTVAKDILTLPLEILKRTVIAPAHTKIPQQQAPDIPDSHTKNKNKNKSMKKNTLKVLQHGKKETKKTNRTSIRSAVPSKDPSAQLF</sequence>
<dbReference type="Pfam" id="PF13116">
    <property type="entry name" value="YhdP"/>
    <property type="match status" value="2"/>
</dbReference>
<gene>
    <name evidence="4" type="ORF">MNB_SV-4-115</name>
</gene>
<keyword evidence="2" id="KW-0812">Transmembrane</keyword>
<protein>
    <submittedName>
        <fullName evidence="4">Putative periplasmic protein</fullName>
    </submittedName>
</protein>
<evidence type="ECO:0000259" key="3">
    <source>
        <dbReference type="Pfam" id="PF13116"/>
    </source>
</evidence>
<feature type="domain" description="YhdP central" evidence="3">
    <location>
        <begin position="709"/>
        <end position="838"/>
    </location>
</feature>
<evidence type="ECO:0000256" key="2">
    <source>
        <dbReference type="SAM" id="Phobius"/>
    </source>
</evidence>
<dbReference type="EMBL" id="FPIB01000014">
    <property type="protein sequence ID" value="SFV90360.1"/>
    <property type="molecule type" value="Genomic_DNA"/>
</dbReference>
<feature type="compositionally biased region" description="Basic residues" evidence="1">
    <location>
        <begin position="880"/>
        <end position="907"/>
    </location>
</feature>
<organism evidence="4">
    <name type="scientific">hydrothermal vent metagenome</name>
    <dbReference type="NCBI Taxonomy" id="652676"/>
    <lineage>
        <taxon>unclassified sequences</taxon>
        <taxon>metagenomes</taxon>
        <taxon>ecological metagenomes</taxon>
    </lineage>
</organism>